<name>A0AC59Y2Q2_RANTA</name>
<evidence type="ECO:0000313" key="1">
    <source>
        <dbReference type="EMBL" id="CAM9329276.1"/>
    </source>
</evidence>
<gene>
    <name evidence="1" type="ORF">MRATA1EN22A_LOCUS1038</name>
</gene>
<reference evidence="1" key="1">
    <citation type="submission" date="2023-05" db="EMBL/GenBank/DDBJ databases">
        <authorList>
            <consortium name="ELIXIR-Norway"/>
        </authorList>
    </citation>
    <scope>NUCLEOTIDE SEQUENCE</scope>
</reference>
<evidence type="ECO:0000313" key="2">
    <source>
        <dbReference type="Proteomes" id="UP001162501"/>
    </source>
</evidence>
<dbReference type="Proteomes" id="UP001162501">
    <property type="component" value="Chromosome 1"/>
</dbReference>
<organism evidence="1 2">
    <name type="scientific">Rangifer tarandus platyrhynchus</name>
    <name type="common">Svalbard reindeer</name>
    <dbReference type="NCBI Taxonomy" id="3082113"/>
    <lineage>
        <taxon>Eukaryota</taxon>
        <taxon>Metazoa</taxon>
        <taxon>Chordata</taxon>
        <taxon>Craniata</taxon>
        <taxon>Vertebrata</taxon>
        <taxon>Euteleostomi</taxon>
        <taxon>Mammalia</taxon>
        <taxon>Eutheria</taxon>
        <taxon>Laurasiatheria</taxon>
        <taxon>Artiodactyla</taxon>
        <taxon>Ruminantia</taxon>
        <taxon>Pecora</taxon>
        <taxon>Cervidae</taxon>
        <taxon>Odocoileinae</taxon>
        <taxon>Rangifer</taxon>
    </lineage>
</organism>
<sequence length="215" mass="23100">MGSRFLSGCGCGEGCFRRAEVRHGGRLAAAAEFSTERCQTGTRRLDAREAPPGLPGAEEGSRGAPLGSLARTGTPEPIPSRSAGAPRSDPFPCSAKPGFHFPTLWLRCGSATIDRSKNQIYPSNPYPFANSIGAVPLVSSEPTSSRVPHRHGSFLPPSPFRSPAPRPPLFPTRPSCFSLLQTRRSVLAAELSLPPAPPPHRVNFKIRVVRFIKEP</sequence>
<protein>
    <submittedName>
        <fullName evidence="1">Uncharacterized protein</fullName>
    </submittedName>
</protein>
<reference evidence="1" key="2">
    <citation type="submission" date="2025-03" db="EMBL/GenBank/DDBJ databases">
        <authorList>
            <consortium name="ELIXIR-Norway"/>
            <consortium name="Elixir Norway"/>
        </authorList>
    </citation>
    <scope>NUCLEOTIDE SEQUENCE</scope>
</reference>
<dbReference type="EMBL" id="OX596085">
    <property type="protein sequence ID" value="CAM9329276.1"/>
    <property type="molecule type" value="Genomic_DNA"/>
</dbReference>
<proteinExistence type="predicted"/>
<accession>A0AC59Y2Q2</accession>